<reference evidence="5" key="1">
    <citation type="submission" date="2025-08" db="UniProtKB">
        <authorList>
            <consortium name="Ensembl"/>
        </authorList>
    </citation>
    <scope>IDENTIFICATION</scope>
</reference>
<evidence type="ECO:0000259" key="4">
    <source>
        <dbReference type="SMART" id="SM01176"/>
    </source>
</evidence>
<dbReference type="InterPro" id="IPR025260">
    <property type="entry name" value="CHD1-like_C"/>
</dbReference>
<keyword evidence="6" id="KW-1185">Reference proteome</keyword>
<feature type="region of interest" description="Disordered" evidence="3">
    <location>
        <begin position="191"/>
        <end position="215"/>
    </location>
</feature>
<evidence type="ECO:0000313" key="6">
    <source>
        <dbReference type="Proteomes" id="UP000694545"/>
    </source>
</evidence>
<reference evidence="5" key="2">
    <citation type="submission" date="2025-09" db="UniProtKB">
        <authorList>
            <consortium name="Ensembl"/>
        </authorList>
    </citation>
    <scope>IDENTIFICATION</scope>
</reference>
<keyword evidence="2" id="KW-0539">Nucleus</keyword>
<evidence type="ECO:0000313" key="5">
    <source>
        <dbReference type="Ensembl" id="ENSVKKP00000015604.1"/>
    </source>
</evidence>
<dbReference type="AlphaFoldDB" id="A0A8D2Q2C2"/>
<dbReference type="SMART" id="SM01176">
    <property type="entry name" value="DUF4208"/>
    <property type="match status" value="1"/>
</dbReference>
<evidence type="ECO:0000256" key="2">
    <source>
        <dbReference type="ARBA" id="ARBA00023242"/>
    </source>
</evidence>
<dbReference type="PANTHER" id="PTHR21765:SF1">
    <property type="entry name" value="CHD1 HELICAL C-TERMINAL DOMAIN CONTAINING PROTEIN 1"/>
    <property type="match status" value="1"/>
</dbReference>
<evidence type="ECO:0000256" key="3">
    <source>
        <dbReference type="SAM" id="MobiDB-lite"/>
    </source>
</evidence>
<dbReference type="Pfam" id="PF13907">
    <property type="entry name" value="CHD1-like_C"/>
    <property type="match status" value="1"/>
</dbReference>
<sequence length="273" mass="31323">HKLECLKLTSLVDECLQVTKNRLPTCQASNVPGETLVHYADGLTQDTFKICKEFLRPFKKCLRKLNLPKDFPEEKRLQSTRKNLTILGDHISMFLQHYCKTWELKHWKKMLWRFVSLFSALDEKQLCKLYRYTKTDQTAKFLVRMTPRWTLRVATRICQLCVGSPSLSSWSALDPFSLHKTRFLLAAQNLGAPRGPRDAGEAEPPEEEVRREAVRRARIGSRSVTGAGFGGKCQGLHRDEWAEGPPPLQSWLPTLGRKRALISIYRGFPSLQA</sequence>
<dbReference type="Ensembl" id="ENSVKKT00000015976.1">
    <property type="protein sequence ID" value="ENSVKKP00000015604.1"/>
    <property type="gene ID" value="ENSVKKG00000010673.1"/>
</dbReference>
<dbReference type="InterPro" id="IPR039880">
    <property type="entry name" value="CHCT1-like"/>
</dbReference>
<organism evidence="5 6">
    <name type="scientific">Varanus komodoensis</name>
    <name type="common">Komodo dragon</name>
    <dbReference type="NCBI Taxonomy" id="61221"/>
    <lineage>
        <taxon>Eukaryota</taxon>
        <taxon>Metazoa</taxon>
        <taxon>Chordata</taxon>
        <taxon>Craniata</taxon>
        <taxon>Vertebrata</taxon>
        <taxon>Euteleostomi</taxon>
        <taxon>Lepidosauria</taxon>
        <taxon>Squamata</taxon>
        <taxon>Bifurcata</taxon>
        <taxon>Unidentata</taxon>
        <taxon>Episquamata</taxon>
        <taxon>Toxicofera</taxon>
        <taxon>Anguimorpha</taxon>
        <taxon>Paleoanguimorpha</taxon>
        <taxon>Varanoidea</taxon>
        <taxon>Varanidae</taxon>
        <taxon>Varanus</taxon>
    </lineage>
</organism>
<accession>A0A8D2Q2C2</accession>
<comment type="subcellular location">
    <subcellularLocation>
        <location evidence="1">Nucleus</location>
    </subcellularLocation>
</comment>
<evidence type="ECO:0000256" key="1">
    <source>
        <dbReference type="ARBA" id="ARBA00004123"/>
    </source>
</evidence>
<proteinExistence type="predicted"/>
<dbReference type="PANTHER" id="PTHR21765">
    <property type="entry name" value="SIMILAR TO CHROMODOMAIN-HELICASE-DNA-BINDING PROTEIN 1 (CHD-1)"/>
    <property type="match status" value="1"/>
</dbReference>
<protein>
    <submittedName>
        <fullName evidence="5">Chromosome 17 open reading frame 64</fullName>
    </submittedName>
</protein>
<dbReference type="Proteomes" id="UP000694545">
    <property type="component" value="Unplaced"/>
</dbReference>
<name>A0A8D2Q2C2_VARKO</name>
<dbReference type="GO" id="GO:0005634">
    <property type="term" value="C:nucleus"/>
    <property type="evidence" value="ECO:0007669"/>
    <property type="project" value="UniProtKB-SubCell"/>
</dbReference>
<feature type="domain" description="Chromodomain-helicase-DNA-binding protein 1-like C-terminal" evidence="4">
    <location>
        <begin position="30"/>
        <end position="133"/>
    </location>
</feature>